<keyword evidence="3" id="KW-1185">Reference proteome</keyword>
<gene>
    <name evidence="2" type="ORF">NDU88_002688</name>
</gene>
<dbReference type="EMBL" id="JANPWB010000011">
    <property type="protein sequence ID" value="KAJ1124227.1"/>
    <property type="molecule type" value="Genomic_DNA"/>
</dbReference>
<evidence type="ECO:0000313" key="3">
    <source>
        <dbReference type="Proteomes" id="UP001066276"/>
    </source>
</evidence>
<accession>A0AAV7P7H0</accession>
<feature type="compositionally biased region" description="Basic and acidic residues" evidence="1">
    <location>
        <begin position="1"/>
        <end position="10"/>
    </location>
</feature>
<organism evidence="2 3">
    <name type="scientific">Pleurodeles waltl</name>
    <name type="common">Iberian ribbed newt</name>
    <dbReference type="NCBI Taxonomy" id="8319"/>
    <lineage>
        <taxon>Eukaryota</taxon>
        <taxon>Metazoa</taxon>
        <taxon>Chordata</taxon>
        <taxon>Craniata</taxon>
        <taxon>Vertebrata</taxon>
        <taxon>Euteleostomi</taxon>
        <taxon>Amphibia</taxon>
        <taxon>Batrachia</taxon>
        <taxon>Caudata</taxon>
        <taxon>Salamandroidea</taxon>
        <taxon>Salamandridae</taxon>
        <taxon>Pleurodelinae</taxon>
        <taxon>Pleurodeles</taxon>
    </lineage>
</organism>
<reference evidence="2" key="1">
    <citation type="journal article" date="2022" name="bioRxiv">
        <title>Sequencing and chromosome-scale assembly of the giantPleurodeles waltlgenome.</title>
        <authorList>
            <person name="Brown T."/>
            <person name="Elewa A."/>
            <person name="Iarovenko S."/>
            <person name="Subramanian E."/>
            <person name="Araus A.J."/>
            <person name="Petzold A."/>
            <person name="Susuki M."/>
            <person name="Suzuki K.-i.T."/>
            <person name="Hayashi T."/>
            <person name="Toyoda A."/>
            <person name="Oliveira C."/>
            <person name="Osipova E."/>
            <person name="Leigh N.D."/>
            <person name="Simon A."/>
            <person name="Yun M.H."/>
        </authorList>
    </citation>
    <scope>NUCLEOTIDE SEQUENCE</scope>
    <source>
        <strain evidence="2">20211129_DDA</strain>
        <tissue evidence="2">Liver</tissue>
    </source>
</reference>
<dbReference type="AlphaFoldDB" id="A0AAV7P7H0"/>
<sequence>MPLEVEERRFWGQGGSVSGTPERASWRPGDNAQQGRPSADCGSLSLDREQGARPGPLEMSLIGHGDRERPRQ</sequence>
<protein>
    <submittedName>
        <fullName evidence="2">Uncharacterized protein</fullName>
    </submittedName>
</protein>
<evidence type="ECO:0000313" key="2">
    <source>
        <dbReference type="EMBL" id="KAJ1124227.1"/>
    </source>
</evidence>
<dbReference type="Proteomes" id="UP001066276">
    <property type="component" value="Chromosome 7"/>
</dbReference>
<evidence type="ECO:0000256" key="1">
    <source>
        <dbReference type="SAM" id="MobiDB-lite"/>
    </source>
</evidence>
<proteinExistence type="predicted"/>
<comment type="caution">
    <text evidence="2">The sequence shown here is derived from an EMBL/GenBank/DDBJ whole genome shotgun (WGS) entry which is preliminary data.</text>
</comment>
<name>A0AAV7P7H0_PLEWA</name>
<feature type="region of interest" description="Disordered" evidence="1">
    <location>
        <begin position="1"/>
        <end position="72"/>
    </location>
</feature>